<protein>
    <submittedName>
        <fullName evidence="1">Uncharacterized protein</fullName>
    </submittedName>
</protein>
<dbReference type="Proteomes" id="UP001229421">
    <property type="component" value="Unassembled WGS sequence"/>
</dbReference>
<keyword evidence="2" id="KW-1185">Reference proteome</keyword>
<reference evidence="1" key="1">
    <citation type="journal article" date="2023" name="bioRxiv">
        <title>Improved chromosome-level genome assembly for marigold (Tagetes erecta).</title>
        <authorList>
            <person name="Jiang F."/>
            <person name="Yuan L."/>
            <person name="Wang S."/>
            <person name="Wang H."/>
            <person name="Xu D."/>
            <person name="Wang A."/>
            <person name="Fan W."/>
        </authorList>
    </citation>
    <scope>NUCLEOTIDE SEQUENCE</scope>
    <source>
        <strain evidence="1">WSJ</strain>
        <tissue evidence="1">Leaf</tissue>
    </source>
</reference>
<dbReference type="AlphaFoldDB" id="A0AAD8NXQ1"/>
<sequence length="85" mass="9657">MASTFLSAPTFEGLRPLNKITVSTRSRSGLLNGDRTNRFWSDLNRDLIDLKVLCELEAAEDGMSWLKRVYGVYCLGSKRKKVKCE</sequence>
<organism evidence="1 2">
    <name type="scientific">Tagetes erecta</name>
    <name type="common">African marigold</name>
    <dbReference type="NCBI Taxonomy" id="13708"/>
    <lineage>
        <taxon>Eukaryota</taxon>
        <taxon>Viridiplantae</taxon>
        <taxon>Streptophyta</taxon>
        <taxon>Embryophyta</taxon>
        <taxon>Tracheophyta</taxon>
        <taxon>Spermatophyta</taxon>
        <taxon>Magnoliopsida</taxon>
        <taxon>eudicotyledons</taxon>
        <taxon>Gunneridae</taxon>
        <taxon>Pentapetalae</taxon>
        <taxon>asterids</taxon>
        <taxon>campanulids</taxon>
        <taxon>Asterales</taxon>
        <taxon>Asteraceae</taxon>
        <taxon>Asteroideae</taxon>
        <taxon>Heliantheae alliance</taxon>
        <taxon>Tageteae</taxon>
        <taxon>Tagetes</taxon>
    </lineage>
</organism>
<comment type="caution">
    <text evidence="1">The sequence shown here is derived from an EMBL/GenBank/DDBJ whole genome shotgun (WGS) entry which is preliminary data.</text>
</comment>
<name>A0AAD8NXQ1_TARER</name>
<gene>
    <name evidence="1" type="ORF">QVD17_20967</name>
</gene>
<evidence type="ECO:0000313" key="1">
    <source>
        <dbReference type="EMBL" id="KAK1425613.1"/>
    </source>
</evidence>
<proteinExistence type="predicted"/>
<accession>A0AAD8NXQ1</accession>
<evidence type="ECO:0000313" key="2">
    <source>
        <dbReference type="Proteomes" id="UP001229421"/>
    </source>
</evidence>
<dbReference type="EMBL" id="JAUHHV010000005">
    <property type="protein sequence ID" value="KAK1425613.1"/>
    <property type="molecule type" value="Genomic_DNA"/>
</dbReference>